<gene>
    <name evidence="1" type="ORF">LCGC14_1732970</name>
</gene>
<dbReference type="EMBL" id="LAZR01015751">
    <property type="protein sequence ID" value="KKM07531.1"/>
    <property type="molecule type" value="Genomic_DNA"/>
</dbReference>
<sequence>MVDYQAGRTTNAAGSTVMQHGTIQPATLRKVYFDYSSTQIYIGSLLQYKTGAGPQTNFIQGPGFDVTVLAAVTGVAKALIAGVVVDLGQGAGVADGWVTIALLVPSQVYTFAVAVAVDTGDGLRAVATQGYMDDSSTYAVTDVALCLYDEDSSENPHGADAISASIGLVEAIWTLYDLQGDA</sequence>
<dbReference type="AlphaFoldDB" id="A0A0F9JPE0"/>
<reference evidence="1" key="1">
    <citation type="journal article" date="2015" name="Nature">
        <title>Complex archaea that bridge the gap between prokaryotes and eukaryotes.</title>
        <authorList>
            <person name="Spang A."/>
            <person name="Saw J.H."/>
            <person name="Jorgensen S.L."/>
            <person name="Zaremba-Niedzwiedzka K."/>
            <person name="Martijn J."/>
            <person name="Lind A.E."/>
            <person name="van Eijk R."/>
            <person name="Schleper C."/>
            <person name="Guy L."/>
            <person name="Ettema T.J."/>
        </authorList>
    </citation>
    <scope>NUCLEOTIDE SEQUENCE</scope>
</reference>
<evidence type="ECO:0000313" key="1">
    <source>
        <dbReference type="EMBL" id="KKM07531.1"/>
    </source>
</evidence>
<protein>
    <submittedName>
        <fullName evidence="1">Uncharacterized protein</fullName>
    </submittedName>
</protein>
<accession>A0A0F9JPE0</accession>
<proteinExistence type="predicted"/>
<comment type="caution">
    <text evidence="1">The sequence shown here is derived from an EMBL/GenBank/DDBJ whole genome shotgun (WGS) entry which is preliminary data.</text>
</comment>
<name>A0A0F9JPE0_9ZZZZ</name>
<organism evidence="1">
    <name type="scientific">marine sediment metagenome</name>
    <dbReference type="NCBI Taxonomy" id="412755"/>
    <lineage>
        <taxon>unclassified sequences</taxon>
        <taxon>metagenomes</taxon>
        <taxon>ecological metagenomes</taxon>
    </lineage>
</organism>